<dbReference type="PROSITE" id="PS51257">
    <property type="entry name" value="PROKAR_LIPOPROTEIN"/>
    <property type="match status" value="1"/>
</dbReference>
<dbReference type="PANTHER" id="PTHR33619:SF3">
    <property type="entry name" value="POLYSACCHARIDE EXPORT PROTEIN GFCE-RELATED"/>
    <property type="match status" value="1"/>
</dbReference>
<dbReference type="Pfam" id="PF10531">
    <property type="entry name" value="SLBB"/>
    <property type="match status" value="1"/>
</dbReference>
<dbReference type="InterPro" id="IPR019554">
    <property type="entry name" value="Soluble_ligand-bd"/>
</dbReference>
<keyword evidence="1 3" id="KW-0732">Signal</keyword>
<dbReference type="PANTHER" id="PTHR33619">
    <property type="entry name" value="POLYSACCHARIDE EXPORT PROTEIN GFCE-RELATED"/>
    <property type="match status" value="1"/>
</dbReference>
<dbReference type="EMBL" id="CP134536">
    <property type="protein sequence ID" value="WNH12241.1"/>
    <property type="molecule type" value="Genomic_DNA"/>
</dbReference>
<name>A0ABY9Y2E0_9FLAO</name>
<proteinExistence type="predicted"/>
<reference evidence="6 7" key="1">
    <citation type="submission" date="2023-09" db="EMBL/GenBank/DDBJ databases">
        <title>Thalassobella suaedae gen. nov., sp. nov., a marine bacterium of the family Flavobacteriaceae isolated from a halophyte Suaeda japonica.</title>
        <authorList>
            <person name="Lee S.Y."/>
            <person name="Hwang C.Y."/>
        </authorList>
    </citation>
    <scope>NUCLEOTIDE SEQUENCE [LARGE SCALE GENOMIC DNA]</scope>
    <source>
        <strain evidence="6 7">HL-DH10</strain>
    </source>
</reference>
<organism evidence="6 7">
    <name type="scientific">Thalassobellus suaedae</name>
    <dbReference type="NCBI Taxonomy" id="3074124"/>
    <lineage>
        <taxon>Bacteria</taxon>
        <taxon>Pseudomonadati</taxon>
        <taxon>Bacteroidota</taxon>
        <taxon>Flavobacteriia</taxon>
        <taxon>Flavobacteriales</taxon>
        <taxon>Flavobacteriaceae</taxon>
        <taxon>Thalassobellus</taxon>
    </lineage>
</organism>
<dbReference type="Pfam" id="PF02563">
    <property type="entry name" value="Poly_export"/>
    <property type="match status" value="1"/>
</dbReference>
<feature type="transmembrane region" description="Helical" evidence="2">
    <location>
        <begin position="237"/>
        <end position="255"/>
    </location>
</feature>
<accession>A0ABY9Y2E0</accession>
<feature type="domain" description="Polysaccharide export protein N-terminal" evidence="4">
    <location>
        <begin position="51"/>
        <end position="138"/>
    </location>
</feature>
<keyword evidence="2" id="KW-1133">Transmembrane helix</keyword>
<feature type="chain" id="PRO_5045741366" evidence="3">
    <location>
        <begin position="28"/>
        <end position="258"/>
    </location>
</feature>
<keyword evidence="2" id="KW-0472">Membrane</keyword>
<keyword evidence="2" id="KW-0812">Transmembrane</keyword>
<evidence type="ECO:0000256" key="3">
    <source>
        <dbReference type="SAM" id="SignalP"/>
    </source>
</evidence>
<dbReference type="InterPro" id="IPR049712">
    <property type="entry name" value="Poly_export"/>
</dbReference>
<evidence type="ECO:0000259" key="5">
    <source>
        <dbReference type="Pfam" id="PF10531"/>
    </source>
</evidence>
<sequence>MIIPKLKSKLLFAVLLFVMLLTTSCSTKQDIVYFQNAKNFETIVDTDTFAAKLKVGDIVSIYISTAVPDVAKPYNIMLETGTQGQLIDYLIDIEGNIDYPVLGKIKLLGLTVEEAKSLFKKKFSEGNLLKDPVIIIRVLNFRITVAGEVRSPGVYSVSGERISILEALAMAGDLTIKGKRDNVLIVRDFNGTKTYTRVDLTNKEVFNSPVYYLTQNDYIYVEPNNSAISSASGDSRIGTIITISSFILTTALIFATRN</sequence>
<gene>
    <name evidence="6" type="ORF">RHP49_15280</name>
</gene>
<dbReference type="RefSeq" id="WP_415862222.1">
    <property type="nucleotide sequence ID" value="NZ_CP134536.1"/>
</dbReference>
<dbReference type="Proteomes" id="UP001303407">
    <property type="component" value="Chromosome"/>
</dbReference>
<evidence type="ECO:0000313" key="7">
    <source>
        <dbReference type="Proteomes" id="UP001303407"/>
    </source>
</evidence>
<protein>
    <submittedName>
        <fullName evidence="6">Polysaccharide biosynthesis/export family protein</fullName>
    </submittedName>
</protein>
<dbReference type="Gene3D" id="3.10.560.10">
    <property type="entry name" value="Outer membrane lipoprotein wza domain like"/>
    <property type="match status" value="1"/>
</dbReference>
<keyword evidence="7" id="KW-1185">Reference proteome</keyword>
<evidence type="ECO:0000256" key="2">
    <source>
        <dbReference type="SAM" id="Phobius"/>
    </source>
</evidence>
<evidence type="ECO:0000259" key="4">
    <source>
        <dbReference type="Pfam" id="PF02563"/>
    </source>
</evidence>
<feature type="signal peptide" evidence="3">
    <location>
        <begin position="1"/>
        <end position="27"/>
    </location>
</feature>
<evidence type="ECO:0000256" key="1">
    <source>
        <dbReference type="ARBA" id="ARBA00022729"/>
    </source>
</evidence>
<evidence type="ECO:0000313" key="6">
    <source>
        <dbReference type="EMBL" id="WNH12241.1"/>
    </source>
</evidence>
<dbReference type="InterPro" id="IPR003715">
    <property type="entry name" value="Poly_export_N"/>
</dbReference>
<feature type="domain" description="Soluble ligand binding" evidence="5">
    <location>
        <begin position="143"/>
        <end position="192"/>
    </location>
</feature>